<reference evidence="1 2" key="1">
    <citation type="journal article" date="2014" name="Genome Announc.">
        <title>Comparative Genome Analysis of Two Isolates of the Fish Pathogen Piscirickettsia salmonis from Different Hosts Reveals Major Differences in Virulence-Associated Secretion Systems.</title>
        <authorList>
            <person name="Bohle H."/>
            <person name="Henriquez P."/>
            <person name="Grothusen H."/>
            <person name="Navas E."/>
            <person name="Sandoval A."/>
            <person name="Bustamante F."/>
            <person name="Bustos P."/>
            <person name="Mancilla M."/>
        </authorList>
    </citation>
    <scope>NUCLEOTIDE SEQUENCE [LARGE SCALE GENOMIC DNA]</scope>
    <source>
        <strain evidence="2">B1-32597</strain>
    </source>
</reference>
<proteinExistence type="predicted"/>
<evidence type="ECO:0000313" key="1">
    <source>
        <dbReference type="EMBL" id="ALB21758.1"/>
    </source>
</evidence>
<sequence length="168" mass="19298">MKYREIFDEVIRRVDQLADELVKLASITGDHRTSRVNRAEVLSCLSSELKEMKGENYLSINEAKTDIENKLHEFGDKSTMGIIGKKFTNRFGKLNRGNHIRRFFDGVPCVPQALQYKEPSIYEILDDIIVKKKKQSQNQNLTVLLMHNLVQDKSNKSVELGSLTENTL</sequence>
<dbReference type="RefSeq" id="WP_017376558.1">
    <property type="nucleotide sequence ID" value="NZ_CP012508.1"/>
</dbReference>
<dbReference type="AlphaFoldDB" id="A0A1L6T9C6"/>
<organism evidence="1 2">
    <name type="scientific">Piscirickettsia salmonis</name>
    <dbReference type="NCBI Taxonomy" id="1238"/>
    <lineage>
        <taxon>Bacteria</taxon>
        <taxon>Pseudomonadati</taxon>
        <taxon>Pseudomonadota</taxon>
        <taxon>Gammaproteobacteria</taxon>
        <taxon>Thiotrichales</taxon>
        <taxon>Piscirickettsiaceae</taxon>
        <taxon>Piscirickettsia</taxon>
    </lineage>
</organism>
<dbReference type="EMBL" id="CP012508">
    <property type="protein sequence ID" value="ALB21758.1"/>
    <property type="molecule type" value="Genomic_DNA"/>
</dbReference>
<gene>
    <name evidence="1" type="ORF">KU39_574</name>
</gene>
<accession>A0A1L6T9C6</accession>
<name>A0A1L6T9C6_PISSA</name>
<dbReference type="GO" id="GO:0016787">
    <property type="term" value="F:hydrolase activity"/>
    <property type="evidence" value="ECO:0007669"/>
    <property type="project" value="UniProtKB-KW"/>
</dbReference>
<evidence type="ECO:0000313" key="2">
    <source>
        <dbReference type="Proteomes" id="UP000029558"/>
    </source>
</evidence>
<keyword evidence="1" id="KW-0378">Hydrolase</keyword>
<dbReference type="OrthoDB" id="9900311at2"/>
<dbReference type="Proteomes" id="UP000029558">
    <property type="component" value="Chromosome"/>
</dbReference>
<protein>
    <submittedName>
        <fullName evidence="1">Hydroxyisourate hydrolase</fullName>
    </submittedName>
</protein>